<dbReference type="STRING" id="1051890.A0A3N4LV79"/>
<dbReference type="PANTHER" id="PTHR28155">
    <property type="entry name" value="ACR243WP"/>
    <property type="match status" value="1"/>
</dbReference>
<evidence type="ECO:0000313" key="3">
    <source>
        <dbReference type="Proteomes" id="UP000267821"/>
    </source>
</evidence>
<evidence type="ECO:0000256" key="1">
    <source>
        <dbReference type="SAM" id="MobiDB-lite"/>
    </source>
</evidence>
<organism evidence="2 3">
    <name type="scientific">Terfezia boudieri ATCC MYA-4762</name>
    <dbReference type="NCBI Taxonomy" id="1051890"/>
    <lineage>
        <taxon>Eukaryota</taxon>
        <taxon>Fungi</taxon>
        <taxon>Dikarya</taxon>
        <taxon>Ascomycota</taxon>
        <taxon>Pezizomycotina</taxon>
        <taxon>Pezizomycetes</taxon>
        <taxon>Pezizales</taxon>
        <taxon>Pezizaceae</taxon>
        <taxon>Terfezia</taxon>
    </lineage>
</organism>
<dbReference type="EMBL" id="ML121537">
    <property type="protein sequence ID" value="RPB25499.1"/>
    <property type="molecule type" value="Genomic_DNA"/>
</dbReference>
<sequence length="384" mass="40963">MRNISPPYNYNTSKFSPPPAILSTIAISSEAKMVKDKEKNSSKAIADAVKSKSKTSEKALTKETPAKSKPKGFKSKETVSSSEGEGEDSEFESESELGSASSASSASQSDSDSDSGSDSASDSESSSSELGFSSGPAKESIKRKPSPPPSAASESLPPTYSLPPNSTPLSTTPFTSTNPFLPKNLHRKQLFLITAPCHIPLSTLHNHRLPFSSLTTGDPFLTHASHRYGLRSDEDVTSTGLNLLTPLPSTKDGRYGVSSVPITKSLHLTVASPAPLAVFTGNIQPKAVRTQPEGLQMRYHPFGAGPSIPGENQFGGVDGEEEVGQVIREVSRSGAEDVEIGGMEDGDSSRKRRKTDAEEGKRKKKIQGEKSEKKHKNKKSKTDS</sequence>
<name>A0A3N4LV79_9PEZI</name>
<feature type="compositionally biased region" description="Low complexity" evidence="1">
    <location>
        <begin position="96"/>
        <end position="135"/>
    </location>
</feature>
<feature type="region of interest" description="Disordered" evidence="1">
    <location>
        <begin position="33"/>
        <end position="175"/>
    </location>
</feature>
<dbReference type="Pfam" id="PF08208">
    <property type="entry name" value="RNA_polI_A34"/>
    <property type="match status" value="1"/>
</dbReference>
<evidence type="ECO:0000313" key="2">
    <source>
        <dbReference type="EMBL" id="RPB25499.1"/>
    </source>
</evidence>
<feature type="compositionally biased region" description="Acidic residues" evidence="1">
    <location>
        <begin position="336"/>
        <end position="346"/>
    </location>
</feature>
<dbReference type="GO" id="GO:0006360">
    <property type="term" value="P:transcription by RNA polymerase I"/>
    <property type="evidence" value="ECO:0007669"/>
    <property type="project" value="InterPro"/>
</dbReference>
<feature type="compositionally biased region" description="Basic and acidic residues" evidence="1">
    <location>
        <begin position="355"/>
        <end position="372"/>
    </location>
</feature>
<feature type="compositionally biased region" description="Basic residues" evidence="1">
    <location>
        <begin position="373"/>
        <end position="384"/>
    </location>
</feature>
<dbReference type="AlphaFoldDB" id="A0A3N4LV79"/>
<feature type="compositionally biased region" description="Basic and acidic residues" evidence="1">
    <location>
        <begin position="54"/>
        <end position="66"/>
    </location>
</feature>
<accession>A0A3N4LV79</accession>
<dbReference type="InterPro" id="IPR013240">
    <property type="entry name" value="DNA-dir_RNA_pol1_su_RPA34"/>
</dbReference>
<feature type="compositionally biased region" description="Low complexity" evidence="1">
    <location>
        <begin position="151"/>
        <end position="175"/>
    </location>
</feature>
<dbReference type="OrthoDB" id="76224at2759"/>
<dbReference type="Proteomes" id="UP000267821">
    <property type="component" value="Unassembled WGS sequence"/>
</dbReference>
<feature type="region of interest" description="Disordered" evidence="1">
    <location>
        <begin position="329"/>
        <end position="384"/>
    </location>
</feature>
<keyword evidence="3" id="KW-1185">Reference proteome</keyword>
<dbReference type="InterPro" id="IPR053263">
    <property type="entry name" value="Euk_RPA34_RNAP_subunit"/>
</dbReference>
<protein>
    <submittedName>
        <fullName evidence="2">Uncharacterized protein</fullName>
    </submittedName>
</protein>
<dbReference type="InParanoid" id="A0A3N4LV79"/>
<dbReference type="PANTHER" id="PTHR28155:SF1">
    <property type="entry name" value="DNA-DIRECTED RNA POLYMERASE I SUBUNIT RPA34.5-DOMAIN-CONTAINING PROTEIN"/>
    <property type="match status" value="1"/>
</dbReference>
<gene>
    <name evidence="2" type="ORF">L211DRAFT_836215</name>
</gene>
<feature type="compositionally biased region" description="Acidic residues" evidence="1">
    <location>
        <begin position="84"/>
        <end position="95"/>
    </location>
</feature>
<reference evidence="2 3" key="1">
    <citation type="journal article" date="2018" name="Nat. Ecol. Evol.">
        <title>Pezizomycetes genomes reveal the molecular basis of ectomycorrhizal truffle lifestyle.</title>
        <authorList>
            <person name="Murat C."/>
            <person name="Payen T."/>
            <person name="Noel B."/>
            <person name="Kuo A."/>
            <person name="Morin E."/>
            <person name="Chen J."/>
            <person name="Kohler A."/>
            <person name="Krizsan K."/>
            <person name="Balestrini R."/>
            <person name="Da Silva C."/>
            <person name="Montanini B."/>
            <person name="Hainaut M."/>
            <person name="Levati E."/>
            <person name="Barry K.W."/>
            <person name="Belfiori B."/>
            <person name="Cichocki N."/>
            <person name="Clum A."/>
            <person name="Dockter R.B."/>
            <person name="Fauchery L."/>
            <person name="Guy J."/>
            <person name="Iotti M."/>
            <person name="Le Tacon F."/>
            <person name="Lindquist E.A."/>
            <person name="Lipzen A."/>
            <person name="Malagnac F."/>
            <person name="Mello A."/>
            <person name="Molinier V."/>
            <person name="Miyauchi S."/>
            <person name="Poulain J."/>
            <person name="Riccioni C."/>
            <person name="Rubini A."/>
            <person name="Sitrit Y."/>
            <person name="Splivallo R."/>
            <person name="Traeger S."/>
            <person name="Wang M."/>
            <person name="Zifcakova L."/>
            <person name="Wipf D."/>
            <person name="Zambonelli A."/>
            <person name="Paolocci F."/>
            <person name="Nowrousian M."/>
            <person name="Ottonello S."/>
            <person name="Baldrian P."/>
            <person name="Spatafora J.W."/>
            <person name="Henrissat B."/>
            <person name="Nagy L.G."/>
            <person name="Aury J.M."/>
            <person name="Wincker P."/>
            <person name="Grigoriev I.V."/>
            <person name="Bonfante P."/>
            <person name="Martin F.M."/>
        </authorList>
    </citation>
    <scope>NUCLEOTIDE SEQUENCE [LARGE SCALE GENOMIC DNA]</scope>
    <source>
        <strain evidence="2 3">ATCC MYA-4762</strain>
    </source>
</reference>
<proteinExistence type="predicted"/>